<feature type="transmembrane region" description="Helical" evidence="1">
    <location>
        <begin position="412"/>
        <end position="433"/>
    </location>
</feature>
<reference evidence="2" key="1">
    <citation type="journal article" date="2020" name="Nature">
        <title>Giant virus diversity and host interactions through global metagenomics.</title>
        <authorList>
            <person name="Schulz F."/>
            <person name="Roux S."/>
            <person name="Paez-Espino D."/>
            <person name="Jungbluth S."/>
            <person name="Walsh D.A."/>
            <person name="Denef V.J."/>
            <person name="McMahon K.D."/>
            <person name="Konstantinidis K.T."/>
            <person name="Eloe-Fadrosh E.A."/>
            <person name="Kyrpides N.C."/>
            <person name="Woyke T."/>
        </authorList>
    </citation>
    <scope>NUCLEOTIDE SEQUENCE</scope>
    <source>
        <strain evidence="2">GVMAG-S-1101172-89</strain>
    </source>
</reference>
<name>A0A6C0K799_9ZZZZ</name>
<dbReference type="EMBL" id="MN740808">
    <property type="protein sequence ID" value="QHU12557.1"/>
    <property type="molecule type" value="Genomic_DNA"/>
</dbReference>
<keyword evidence="1" id="KW-1133">Transmembrane helix</keyword>
<evidence type="ECO:0000256" key="1">
    <source>
        <dbReference type="SAM" id="Phobius"/>
    </source>
</evidence>
<keyword evidence="1" id="KW-0472">Membrane</keyword>
<organism evidence="2">
    <name type="scientific">viral metagenome</name>
    <dbReference type="NCBI Taxonomy" id="1070528"/>
    <lineage>
        <taxon>unclassified sequences</taxon>
        <taxon>metagenomes</taxon>
        <taxon>organismal metagenomes</taxon>
    </lineage>
</organism>
<accession>A0A6C0K799</accession>
<proteinExistence type="predicted"/>
<feature type="transmembrane region" description="Helical" evidence="1">
    <location>
        <begin position="7"/>
        <end position="26"/>
    </location>
</feature>
<evidence type="ECO:0000313" key="2">
    <source>
        <dbReference type="EMBL" id="QHU12557.1"/>
    </source>
</evidence>
<keyword evidence="1" id="KW-0812">Transmembrane</keyword>
<sequence length="1927" mass="217580">MGRGIKILLFIGIFLLLIGVCLYGYFSYEGFQQSSGSCGSSLNTSGNFCPATGDYRCPSDVKYTQCLNNTPEPNAIPNETPDETDIYDIYESKNLNKLYEQNDVSKTTVKPYNMAGELGDFDLGAPIPWDYDNRQLEPTETVWGSVHPDVSTKLFEKSYTRALFGSANPEQFIESNNDTGENKYRSNMFQMTVYGIEGMAIMQQIEAVAGFYQEQIMEETLDAIFMPQTLRRNRQILEIIEAGKPKKKILGFDITNTMAKSTVTYEQAVAIYNDQENLKKRVSEQTNLQQNTVADTLDPKFKKSDTRDTGVKSLTPEGMEELKKKMTIIEKKQYKREFNLLRSSENVSVTSTQPIFKTNNLRFKWNKSSYIKKGLGTVFRPITAALSFVNMKTIKNATKKFSGLFMRTLMRMIASIVLTKAVLVGMCATAAAAAATAAATSWTGIGLIFLGGSAAYSLSCNIALVTVTLLEVSLITWIPALMSQLIDEQISVCPSTHKWNIKEAFYKLQGGEAGWEIFSNIPMVGDIASVLGPYLCWGLKGEFPDAVLKQEISSPYYYYDPTLSIYTAVKKYARTANPNNPTIFDQITSGVLKNSPEYTNHYLYKDNYGLYPFLVDFSHRNMLNKMAQYYYETSRKNMTIDPDGTGRFEYISKIYGIISSSELSCDIQCEISEITVDTLHGTKLCERIVPVPPDAPAWYHDRRFYFYVDISKGDSLVTPENEACEFYLNYVQSPTFNRPRPSCDDFGTGGITSTSRRSDECKKLLDWETREWHNVYNGTIDFDRITIAGVACNKRLMRTKDRDNWNAQIRMNDNMEKYIVTGCTHVNGTAPDVYDSKNENVEGIQVGDTPVSVGPIGGKWHPPEFVPENLKMPDQNGNIVDIEVRESSAPPATDCAVVRNRFTRYGTVTRSDRTLDEAAMRAQIANITNIQPSCKMVDWEKSVIQDWNNRSQAVSGMDFLNVAKKINVIWMDCITTDLNCKSKRESFMINMAAGSALGFLGSRVTYNRLPVGAVIAAGASTIGVGAVVTCLAEDIKNQVSEGTFVQNGILKTSHQGLFILDHGPTIQYSPGYVPTIQINPPELTMQNCANRYTVRKFISLFNNTYASTERYNLTKILNISPRRVTNSNVIPCCVFNIEYEREISTGGNTVTKQTLHRDIKMNMILNNINTSAFQISDKTKNIILYQPSTNISFNNIPLAEPFRRNTQTVQAPTTTDSDIQPSTCNRPINCTDPYLQERLFDQFNERHLGVFISKNTQDTPIRAWTPLPKDGIKSCVFEINFEKFQYNSLFDMILPGSSGSPQNNFERRKVTMYLGDILNVTDETKCLYDLEDDDYPTNLWYRPIPLMFFDVPVRPHTVNDKFQRFINTNPTKCTDISECSNVRLMDHVITQFNSANTNRKINSVYRTFTPFVDNGTGISNAVCDYDVEMLRTDRDIGQTLANQETVRFYLTPSSSDDCLYDYDLSQNTDYNTNTGYSLNNTQLIGLLETPYTWSSNFLNDVRQQIYDAILPVLGLDIVKTTQNLSKNAKDMTKIIYDNTLLIQELQACSTLKCSDPYILQKILNRYNFQGSPSYPDVSTYNHAAQYGAQERRIIDFTRAGLASPTRCHVEVHESINTYDDFLYDAKSENKRIYVQKYQFDITGDSCTNIGIQSLTPDEIAKGVMVIKGEAYGINSDITKINPRGQTIINPTVGTSFVGSSLPEFSYTSPVVNCMNPAVLDKVQMAYEKCDVSSSNALPRKPAFNRMRKVLEWFNPAPNICEYKMYIQHVYFDLDYGYYYSLPDAEQNSSRDVVSFNPVTSFSTEHAPSYIVAKWLPDTDYDIETGILKLNKPIVDEYFYPDLSLKDGKFYRTAASTVPLNLPFLASEGLSIQSETNPNGLNYNIQLPRFKRVDSHSFPINDQTAWVASSCNCVPDQRIVETTPTFCS</sequence>
<protein>
    <submittedName>
        <fullName evidence="2">Uncharacterized protein</fullName>
    </submittedName>
</protein>